<sequence length="354" mass="37923">MSAHRQECMGYGLFGRCSPTSGSDEPGGTSSQVHISGSVGRQGKNLRADVKSIQQALNQVPVGKGRPNPILVVDGLNGPKTERAIYIFQKHHFGAARADARVDPGHRTLAKLNELQPAAGASGGGSAGGAGGGGGSAGPGTSSFVPMTDSEKDVMTRVNAAVNRAERWALGAVVELLNALKYLEGTKAEKPSYDLVDRCFKIKSLSTEKQQVLAINKIIKIFNRYPRARRAVRPFVRTGGSCTNDEGHAIFAEAIPGGFHMEVEDYKRVKVCVKNMKGKDVIFMTDAMVHEMAHLVGPANGKEKIMHGGRKKAAYGLAALSLNHSEAMISASNYAWLAWLARLPKSEWMTNIGK</sequence>
<proteinExistence type="predicted"/>
<dbReference type="Proteomes" id="UP000321353">
    <property type="component" value="Chromosome"/>
</dbReference>
<dbReference type="Gene3D" id="1.10.101.10">
    <property type="entry name" value="PGBD-like superfamily/PGBD"/>
    <property type="match status" value="1"/>
</dbReference>
<dbReference type="InterPro" id="IPR036366">
    <property type="entry name" value="PGBDSf"/>
</dbReference>
<accession>A0A5B9M911</accession>
<protein>
    <submittedName>
        <fullName evidence="2">Uncharacterized protein</fullName>
    </submittedName>
</protein>
<dbReference type="KEGG" id="smam:Mal15_17330"/>
<dbReference type="AlphaFoldDB" id="A0A5B9M911"/>
<name>A0A5B9M911_9BACT</name>
<evidence type="ECO:0000256" key="1">
    <source>
        <dbReference type="SAM" id="MobiDB-lite"/>
    </source>
</evidence>
<dbReference type="EMBL" id="CP036264">
    <property type="protein sequence ID" value="QEF97691.1"/>
    <property type="molecule type" value="Genomic_DNA"/>
</dbReference>
<feature type="compositionally biased region" description="Gly residues" evidence="1">
    <location>
        <begin position="121"/>
        <end position="138"/>
    </location>
</feature>
<organism evidence="2 3">
    <name type="scientific">Stieleria maiorica</name>
    <dbReference type="NCBI Taxonomy" id="2795974"/>
    <lineage>
        <taxon>Bacteria</taxon>
        <taxon>Pseudomonadati</taxon>
        <taxon>Planctomycetota</taxon>
        <taxon>Planctomycetia</taxon>
        <taxon>Pirellulales</taxon>
        <taxon>Pirellulaceae</taxon>
        <taxon>Stieleria</taxon>
    </lineage>
</organism>
<evidence type="ECO:0000313" key="3">
    <source>
        <dbReference type="Proteomes" id="UP000321353"/>
    </source>
</evidence>
<dbReference type="RefSeq" id="WP_147867338.1">
    <property type="nucleotide sequence ID" value="NZ_CP036264.1"/>
</dbReference>
<feature type="region of interest" description="Disordered" evidence="1">
    <location>
        <begin position="120"/>
        <end position="145"/>
    </location>
</feature>
<reference evidence="2 3" key="1">
    <citation type="submission" date="2019-02" db="EMBL/GenBank/DDBJ databases">
        <title>Planctomycetal bacteria perform biofilm scaping via a novel small molecule.</title>
        <authorList>
            <person name="Jeske O."/>
            <person name="Boedeker C."/>
            <person name="Wiegand S."/>
            <person name="Breitling P."/>
            <person name="Kallscheuer N."/>
            <person name="Jogler M."/>
            <person name="Rohde M."/>
            <person name="Petersen J."/>
            <person name="Medema M.H."/>
            <person name="Surup F."/>
            <person name="Jogler C."/>
        </authorList>
    </citation>
    <scope>NUCLEOTIDE SEQUENCE [LARGE SCALE GENOMIC DNA]</scope>
    <source>
        <strain evidence="2 3">Mal15</strain>
    </source>
</reference>
<keyword evidence="3" id="KW-1185">Reference proteome</keyword>
<gene>
    <name evidence="2" type="ORF">Mal15_17330</name>
</gene>
<evidence type="ECO:0000313" key="2">
    <source>
        <dbReference type="EMBL" id="QEF97691.1"/>
    </source>
</evidence>